<dbReference type="Pfam" id="PF06054">
    <property type="entry name" value="CoiA_nuc"/>
    <property type="match status" value="1"/>
</dbReference>
<dbReference type="InterPro" id="IPR021176">
    <property type="entry name" value="Competence-induced_CoiA"/>
</dbReference>
<reference evidence="4 5" key="1">
    <citation type="submission" date="2019-02" db="EMBL/GenBank/DDBJ databases">
        <title>Ureibacillus thermophilus.</title>
        <authorList>
            <person name="Sunny J.S."/>
            <person name="Natarajan A."/>
            <person name="Saleena L.M."/>
        </authorList>
    </citation>
    <scope>NUCLEOTIDE SEQUENCE [LARGE SCALE GENOMIC DNA]</scope>
    <source>
        <strain evidence="4 5">LM102</strain>
    </source>
</reference>
<dbReference type="AlphaFoldDB" id="A0A4V1A2Z1"/>
<evidence type="ECO:0000259" key="1">
    <source>
        <dbReference type="Pfam" id="PF06054"/>
    </source>
</evidence>
<accession>A0A4V1A2Z1</accession>
<feature type="domain" description="Competence protein CoiA nuclease-like" evidence="1">
    <location>
        <begin position="69"/>
        <end position="219"/>
    </location>
</feature>
<evidence type="ECO:0000259" key="2">
    <source>
        <dbReference type="Pfam" id="PF25164"/>
    </source>
</evidence>
<dbReference type="EMBL" id="CP036528">
    <property type="protein sequence ID" value="QBK25430.1"/>
    <property type="molecule type" value="Genomic_DNA"/>
</dbReference>
<name>A0A4V1A2Z1_9BACL</name>
<dbReference type="KEGG" id="uth:DKZ56_05920"/>
<dbReference type="InterPro" id="IPR010330">
    <property type="entry name" value="CoiA_nuc"/>
</dbReference>
<dbReference type="RefSeq" id="WP_208651817.1">
    <property type="nucleotide sequence ID" value="NZ_CP036528.1"/>
</dbReference>
<dbReference type="Pfam" id="PF25166">
    <property type="entry name" value="CoiA_C"/>
    <property type="match status" value="1"/>
</dbReference>
<evidence type="ECO:0000259" key="3">
    <source>
        <dbReference type="Pfam" id="PF25166"/>
    </source>
</evidence>
<evidence type="ECO:0000313" key="5">
    <source>
        <dbReference type="Proteomes" id="UP000291151"/>
    </source>
</evidence>
<dbReference type="InterPro" id="IPR057252">
    <property type="entry name" value="CoiA_C"/>
</dbReference>
<organism evidence="4 5">
    <name type="scientific">Ureibacillus thermophilus</name>
    <dbReference type="NCBI Taxonomy" id="367743"/>
    <lineage>
        <taxon>Bacteria</taxon>
        <taxon>Bacillati</taxon>
        <taxon>Bacillota</taxon>
        <taxon>Bacilli</taxon>
        <taxon>Bacillales</taxon>
        <taxon>Caryophanaceae</taxon>
        <taxon>Ureibacillus</taxon>
    </lineage>
</organism>
<gene>
    <name evidence="4" type="ORF">DKZ56_05920</name>
</gene>
<evidence type="ECO:0008006" key="6">
    <source>
        <dbReference type="Google" id="ProtNLM"/>
    </source>
</evidence>
<dbReference type="PIRSF" id="PIRSF007487">
    <property type="entry name" value="Competence-induced_CoiA_bac"/>
    <property type="match status" value="1"/>
</dbReference>
<proteinExistence type="predicted"/>
<feature type="domain" description="Competence protein CoiA-like N-terminal" evidence="2">
    <location>
        <begin position="17"/>
        <end position="63"/>
    </location>
</feature>
<evidence type="ECO:0000313" key="4">
    <source>
        <dbReference type="EMBL" id="QBK25430.1"/>
    </source>
</evidence>
<protein>
    <recommendedName>
        <fullName evidence="6">Competence protein CoiA</fullName>
    </recommendedName>
</protein>
<dbReference type="Proteomes" id="UP000291151">
    <property type="component" value="Chromosome"/>
</dbReference>
<sequence length="378" mass="44799">MLVALTEKQELFVLHSNLSHAELRRLKEEKTFFCPQCGEPLQMKLGTIKMPHFAHYSKSQCESRFSEGETFQHLQGKQQLYELFKTLQLFVELEPYLKDIQQRPDLLIVKNNTAYAIEFQCSSINGERFIERNQGYVQKEIVPIWIPLTPIQKVQQSRFQKITVSHQLQLFRNGQNQPRYIMTYHPSTKQFYYFSNLLHLNGISFISKISQIPLLQQHFPFYQPKPLTTDEFSFIYKAYHQFIKEILQRKVLLSRKGVNDLFLRSLYELRLNFQELPNFLRVPVFGSEVMKECAVEWQTELLYFLHLCGIRVNAVNEQTVAEFLRWSNRECSREILQLVLRYANLLKALGIENAKSSVHDSHLKDLLYRQFLATEVKY</sequence>
<dbReference type="InterPro" id="IPR057253">
    <property type="entry name" value="CoiA-like_N"/>
</dbReference>
<dbReference type="Pfam" id="PF25164">
    <property type="entry name" value="CoiA_N"/>
    <property type="match status" value="1"/>
</dbReference>
<feature type="domain" description="Competence protein CoiA C-terminal" evidence="3">
    <location>
        <begin position="236"/>
        <end position="343"/>
    </location>
</feature>
<keyword evidence="5" id="KW-1185">Reference proteome</keyword>